<dbReference type="EMBL" id="LUGO01000030">
    <property type="protein sequence ID" value="OXS41535.1"/>
    <property type="molecule type" value="Genomic_DNA"/>
</dbReference>
<proteinExistence type="predicted"/>
<gene>
    <name evidence="1" type="ORF">AYP69_02575</name>
</gene>
<accession>A0A226RC96</accession>
<dbReference type="Proteomes" id="UP000215261">
    <property type="component" value="Unassembled WGS sequence"/>
</dbReference>
<evidence type="ECO:0008006" key="3">
    <source>
        <dbReference type="Google" id="ProtNLM"/>
    </source>
</evidence>
<protein>
    <recommendedName>
        <fullName evidence="3">Phage protein</fullName>
    </recommendedName>
</protein>
<comment type="caution">
    <text evidence="1">The sequence shown here is derived from an EMBL/GenBank/DDBJ whole genome shotgun (WGS) entry which is preliminary data.</text>
</comment>
<dbReference type="Pfam" id="PF12363">
    <property type="entry name" value="Phage_TAC_12"/>
    <property type="match status" value="1"/>
</dbReference>
<name>A0A226RC96_9LACO</name>
<dbReference type="AlphaFoldDB" id="A0A226RC96"/>
<organism evidence="1 2">
    <name type="scientific">Ligilactobacillus agilis</name>
    <dbReference type="NCBI Taxonomy" id="1601"/>
    <lineage>
        <taxon>Bacteria</taxon>
        <taxon>Bacillati</taxon>
        <taxon>Bacillota</taxon>
        <taxon>Bacilli</taxon>
        <taxon>Lactobacillales</taxon>
        <taxon>Lactobacillaceae</taxon>
        <taxon>Ligilactobacillus</taxon>
    </lineage>
</organism>
<dbReference type="RefSeq" id="WP_089144588.1">
    <property type="nucleotide sequence ID" value="NZ_LUGD01000066.1"/>
</dbReference>
<reference evidence="1 2" key="1">
    <citation type="submission" date="2016-03" db="EMBL/GenBank/DDBJ databases">
        <title>Sequencing of Lactobacillus Species from Commercial Turkeys.</title>
        <authorList>
            <person name="Johnson T.J."/>
            <person name="Youmans B.P."/>
            <person name="Case K.A."/>
        </authorList>
    </citation>
    <scope>NUCLEOTIDE SEQUENCE [LARGE SCALE GENOMIC DNA]</scope>
    <source>
        <strain evidence="1 2">UMNLA1</strain>
    </source>
</reference>
<evidence type="ECO:0000313" key="2">
    <source>
        <dbReference type="Proteomes" id="UP000215261"/>
    </source>
</evidence>
<sequence length="110" mass="12153">MELKINGKNCELNFGVRFVRELDKVAGVSSKGISLGMALTRTLPALETYDPVALSNVIYAGAYANSPRPTLDDTDKFVETDEELEKHFDEILKEVYNSTATKLVAKNLKA</sequence>
<dbReference type="InterPro" id="IPR024410">
    <property type="entry name" value="Phage_TAC_12"/>
</dbReference>
<evidence type="ECO:0000313" key="1">
    <source>
        <dbReference type="EMBL" id="OXS41535.1"/>
    </source>
</evidence>